<feature type="chain" id="PRO_5018617736" evidence="2">
    <location>
        <begin position="25"/>
        <end position="575"/>
    </location>
</feature>
<protein>
    <submittedName>
        <fullName evidence="3">Peptidase S10</fullName>
    </submittedName>
</protein>
<feature type="region of interest" description="Disordered" evidence="1">
    <location>
        <begin position="524"/>
        <end position="575"/>
    </location>
</feature>
<dbReference type="Pfam" id="PF00450">
    <property type="entry name" value="Peptidase_S10"/>
    <property type="match status" value="1"/>
</dbReference>
<dbReference type="InterPro" id="IPR001563">
    <property type="entry name" value="Peptidase_S10"/>
</dbReference>
<organism evidence="3 4">
    <name type="scientific">Inhella crocodyli</name>
    <dbReference type="NCBI Taxonomy" id="2499851"/>
    <lineage>
        <taxon>Bacteria</taxon>
        <taxon>Pseudomonadati</taxon>
        <taxon>Pseudomonadota</taxon>
        <taxon>Betaproteobacteria</taxon>
        <taxon>Burkholderiales</taxon>
        <taxon>Sphaerotilaceae</taxon>
        <taxon>Inhella</taxon>
    </lineage>
</organism>
<dbReference type="GO" id="GO:0006508">
    <property type="term" value="P:proteolysis"/>
    <property type="evidence" value="ECO:0007669"/>
    <property type="project" value="InterPro"/>
</dbReference>
<proteinExistence type="predicted"/>
<feature type="compositionally biased region" description="Pro residues" evidence="1">
    <location>
        <begin position="549"/>
        <end position="558"/>
    </location>
</feature>
<evidence type="ECO:0000313" key="3">
    <source>
        <dbReference type="EMBL" id="RVT82935.1"/>
    </source>
</evidence>
<feature type="compositionally biased region" description="Low complexity" evidence="1">
    <location>
        <begin position="524"/>
        <end position="535"/>
    </location>
</feature>
<gene>
    <name evidence="3" type="ORF">EOD73_15320</name>
</gene>
<evidence type="ECO:0000256" key="1">
    <source>
        <dbReference type="SAM" id="MobiDB-lite"/>
    </source>
</evidence>
<evidence type="ECO:0000256" key="2">
    <source>
        <dbReference type="SAM" id="SignalP"/>
    </source>
</evidence>
<dbReference type="OrthoDB" id="9770107at2"/>
<dbReference type="Gene3D" id="3.40.50.1820">
    <property type="entry name" value="alpha/beta hydrolase"/>
    <property type="match status" value="1"/>
</dbReference>
<name>A0A3S2UAK5_9BURK</name>
<dbReference type="SUPFAM" id="SSF53474">
    <property type="entry name" value="alpha/beta-Hydrolases"/>
    <property type="match status" value="1"/>
</dbReference>
<reference evidence="3 4" key="1">
    <citation type="submission" date="2019-01" db="EMBL/GenBank/DDBJ databases">
        <authorList>
            <person name="Chen W.-M."/>
        </authorList>
    </citation>
    <scope>NUCLEOTIDE SEQUENCE [LARGE SCALE GENOMIC DNA]</scope>
    <source>
        <strain evidence="3 4">CCP-18</strain>
    </source>
</reference>
<dbReference type="EMBL" id="SACM01000005">
    <property type="protein sequence ID" value="RVT82935.1"/>
    <property type="molecule type" value="Genomic_DNA"/>
</dbReference>
<feature type="region of interest" description="Disordered" evidence="1">
    <location>
        <begin position="29"/>
        <end position="50"/>
    </location>
</feature>
<feature type="signal peptide" evidence="2">
    <location>
        <begin position="1"/>
        <end position="24"/>
    </location>
</feature>
<dbReference type="AlphaFoldDB" id="A0A3S2UAK5"/>
<sequence length="575" mass="60889">MGTFASTKTRGAAALLALFLAACGGGGGGSAPAPTPAPPPVQQTDGSLDDPTVYSSGADAALASAIEAAAVTPRSLVLGGQRLDYTATAGHLIAREPDGAQRPQASFFYVAYTLNGANPATRPVTFFYNGGPGSASVWLHLGSYGPKRLATGAPSTTGTQDFPLVDNADTLLPQTDLVFVNAISTGRSQAIAPFSNRSFWGVDADAAVFRDFVRRYLDVNQRNASPKFLFGESYGGPRTAVLARRLQDAGVMLDGLVLQSPALDYNSNCDIGSAPTIACTGYVPSYAATGAWFGLSRPVPTDLGAWVNQVRQFASTRYAPAVQTFLSQGSVPADLPPLLADWTGLPAVQWQSQFNLPPSPYRSRLLPGQLLGRYDARMAAPNGSVLAAEGDPSSTFISGGFARAIDRYLRDELRYRNASTYVVLSNAIQLWDFRHAGRNLPDTVPDLAAALAQNPRLRILAVNGVHDLATPFHTTELDLARLGSDRVQVSNHAGGHMSYLDDTSRPAQRAALAQFYAQVLANRPASAAPERQAQAARERPPADRVGVWPPQPQAPVAPEPAVQGVLCDPCVPPRR</sequence>
<dbReference type="GO" id="GO:0004185">
    <property type="term" value="F:serine-type carboxypeptidase activity"/>
    <property type="evidence" value="ECO:0007669"/>
    <property type="project" value="InterPro"/>
</dbReference>
<comment type="caution">
    <text evidence="3">The sequence shown here is derived from an EMBL/GenBank/DDBJ whole genome shotgun (WGS) entry which is preliminary data.</text>
</comment>
<dbReference type="Proteomes" id="UP000288587">
    <property type="component" value="Unassembled WGS sequence"/>
</dbReference>
<dbReference type="InterPro" id="IPR029058">
    <property type="entry name" value="AB_hydrolase_fold"/>
</dbReference>
<keyword evidence="2" id="KW-0732">Signal</keyword>
<accession>A0A3S2UAK5</accession>
<evidence type="ECO:0000313" key="4">
    <source>
        <dbReference type="Proteomes" id="UP000288587"/>
    </source>
</evidence>
<dbReference type="RefSeq" id="WP_127683916.1">
    <property type="nucleotide sequence ID" value="NZ_SACM01000005.1"/>
</dbReference>
<keyword evidence="4" id="KW-1185">Reference proteome</keyword>